<keyword evidence="2" id="KW-1185">Reference proteome</keyword>
<comment type="caution">
    <text evidence="1">The sequence shown here is derived from an EMBL/GenBank/DDBJ whole genome shotgun (WGS) entry which is preliminary data.</text>
</comment>
<name>A0ACC2ZYN3_9EURO</name>
<evidence type="ECO:0000313" key="2">
    <source>
        <dbReference type="Proteomes" id="UP001172386"/>
    </source>
</evidence>
<gene>
    <name evidence="1" type="ORF">H2198_007987</name>
</gene>
<dbReference type="EMBL" id="JAPDRQ010000183">
    <property type="protein sequence ID" value="KAJ9652760.1"/>
    <property type="molecule type" value="Genomic_DNA"/>
</dbReference>
<sequence>MDDPIFFWSWPTWAKLGFVLGGCLIFVLFLASLVKVRGMFKIKRLATAKKTDVEQAEFRQNVRPSDEMPFGEKAMIEDPEVEGVWNSRASTPLQSPVLAPRNASPSRLSINLFSRSRRNSSISSFTNLNLSETTAPAPATCGPPTPSPAGISTASTTIAAPPRRRSVTIKGVSAQDLVSSAAHLGEKSTSSRSSDRNRRSRVSTDPGSATPEHERRGRIVILGGPSTDCSTLERTPTTKKALDRMEAHRKFHAAESGQLQPRPRLVEERVSRHKHSASDNFFVEHDVPRAVSWPITPGEAFVIDFNAPQKVQTVVSPRVVPFRAFVEMHPPPVAPPSAWTEKTQGMLEEKLEAQASKRRVTIRNDNAGKHIKELYTVKNKEDIKHEETVSLLGTQLKRLNKGFEILPAGTLHDQSFARDFGYVKTPLRETSNEAMKPQKDQKGNRLNSGVHWSSIEATRRLAV</sequence>
<dbReference type="Proteomes" id="UP001172386">
    <property type="component" value="Unassembled WGS sequence"/>
</dbReference>
<proteinExistence type="predicted"/>
<protein>
    <submittedName>
        <fullName evidence="1">Uncharacterized protein</fullName>
    </submittedName>
</protein>
<evidence type="ECO:0000313" key="1">
    <source>
        <dbReference type="EMBL" id="KAJ9652760.1"/>
    </source>
</evidence>
<accession>A0ACC2ZYN3</accession>
<reference evidence="1" key="1">
    <citation type="submission" date="2022-10" db="EMBL/GenBank/DDBJ databases">
        <title>Culturing micro-colonial fungi from biological soil crusts in the Mojave desert and describing Neophaeococcomyces mojavensis, and introducing the new genera and species Taxawa tesnikishii.</title>
        <authorList>
            <person name="Kurbessoian T."/>
            <person name="Stajich J.E."/>
        </authorList>
    </citation>
    <scope>NUCLEOTIDE SEQUENCE</scope>
    <source>
        <strain evidence="1">JES_112</strain>
    </source>
</reference>
<organism evidence="1 2">
    <name type="scientific">Neophaeococcomyces mojaviensis</name>
    <dbReference type="NCBI Taxonomy" id="3383035"/>
    <lineage>
        <taxon>Eukaryota</taxon>
        <taxon>Fungi</taxon>
        <taxon>Dikarya</taxon>
        <taxon>Ascomycota</taxon>
        <taxon>Pezizomycotina</taxon>
        <taxon>Eurotiomycetes</taxon>
        <taxon>Chaetothyriomycetidae</taxon>
        <taxon>Chaetothyriales</taxon>
        <taxon>Chaetothyriales incertae sedis</taxon>
        <taxon>Neophaeococcomyces</taxon>
    </lineage>
</organism>